<dbReference type="KEGG" id="vei:Veis_3056"/>
<gene>
    <name evidence="2" type="ordered locus">Veis_3056</name>
</gene>
<reference evidence="3" key="1">
    <citation type="submission" date="2006-12" db="EMBL/GenBank/DDBJ databases">
        <title>Complete sequence of chromosome 1 of Verminephrobacter eiseniae EF01-2.</title>
        <authorList>
            <person name="Copeland A."/>
            <person name="Lucas S."/>
            <person name="Lapidus A."/>
            <person name="Barry K."/>
            <person name="Detter J.C."/>
            <person name="Glavina del Rio T."/>
            <person name="Dalin E."/>
            <person name="Tice H."/>
            <person name="Pitluck S."/>
            <person name="Chertkov O."/>
            <person name="Brettin T."/>
            <person name="Bruce D."/>
            <person name="Han C."/>
            <person name="Tapia R."/>
            <person name="Gilna P."/>
            <person name="Schmutz J."/>
            <person name="Larimer F."/>
            <person name="Land M."/>
            <person name="Hauser L."/>
            <person name="Kyrpides N."/>
            <person name="Kim E."/>
            <person name="Stahl D."/>
            <person name="Richardson P."/>
        </authorList>
    </citation>
    <scope>NUCLEOTIDE SEQUENCE [LARGE SCALE GENOMIC DNA]</scope>
    <source>
        <strain evidence="3">EF01-2</strain>
    </source>
</reference>
<dbReference type="EMBL" id="CP000542">
    <property type="protein sequence ID" value="ABM58789.1"/>
    <property type="molecule type" value="Genomic_DNA"/>
</dbReference>
<keyword evidence="3" id="KW-1185">Reference proteome</keyword>
<dbReference type="Proteomes" id="UP000000374">
    <property type="component" value="Chromosome"/>
</dbReference>
<dbReference type="STRING" id="391735.Veis_3056"/>
<evidence type="ECO:0000256" key="1">
    <source>
        <dbReference type="SAM" id="MobiDB-lite"/>
    </source>
</evidence>
<dbReference type="AlphaFoldDB" id="A1WMD2"/>
<evidence type="ECO:0000313" key="3">
    <source>
        <dbReference type="Proteomes" id="UP000000374"/>
    </source>
</evidence>
<name>A1WMD2_VEREI</name>
<proteinExistence type="predicted"/>
<dbReference type="HOGENOM" id="CLU_175656_0_0_4"/>
<protein>
    <submittedName>
        <fullName evidence="2">Uncharacterized protein</fullName>
    </submittedName>
</protein>
<evidence type="ECO:0000313" key="2">
    <source>
        <dbReference type="EMBL" id="ABM58789.1"/>
    </source>
</evidence>
<sequence>MSRHGSDVVGCAQPSERSARRIAQPIPSVLASDATPRCASMASADRQMIGDATLGPGMPAVRWVWCCGGGRISARSPRRFTGRLPGGPLRLFCC</sequence>
<feature type="region of interest" description="Disordered" evidence="1">
    <location>
        <begin position="1"/>
        <end position="26"/>
    </location>
</feature>
<organism evidence="2 3">
    <name type="scientific">Verminephrobacter eiseniae (strain EF01-2)</name>
    <dbReference type="NCBI Taxonomy" id="391735"/>
    <lineage>
        <taxon>Bacteria</taxon>
        <taxon>Pseudomonadati</taxon>
        <taxon>Pseudomonadota</taxon>
        <taxon>Betaproteobacteria</taxon>
        <taxon>Burkholderiales</taxon>
        <taxon>Comamonadaceae</taxon>
        <taxon>Verminephrobacter</taxon>
    </lineage>
</organism>
<accession>A1WMD2</accession>
<dbReference type="eggNOG" id="COG0553">
    <property type="taxonomic scope" value="Bacteria"/>
</dbReference>